<accession>A0A8S0YSN1</accession>
<protein>
    <recommendedName>
        <fullName evidence="3">DRBM domain-containing protein</fullName>
    </recommendedName>
</protein>
<dbReference type="SUPFAM" id="SSF54768">
    <property type="entry name" value="dsRNA-binding domain-like"/>
    <property type="match status" value="2"/>
</dbReference>
<dbReference type="GO" id="GO:0070578">
    <property type="term" value="C:RISC-loading complex"/>
    <property type="evidence" value="ECO:0007669"/>
    <property type="project" value="TreeGrafter"/>
</dbReference>
<feature type="domain" description="DRBM" evidence="3">
    <location>
        <begin position="1"/>
        <end position="60"/>
    </location>
</feature>
<gene>
    <name evidence="5" type="ORF">APLA_LOCUS7008</name>
    <name evidence="4" type="ORF">APLA_LOCUS714</name>
</gene>
<dbReference type="SMART" id="SM00358">
    <property type="entry name" value="DSRM"/>
    <property type="match status" value="2"/>
</dbReference>
<organism evidence="4 6">
    <name type="scientific">Arctia plantaginis</name>
    <name type="common">Wood tiger moth</name>
    <name type="synonym">Phalaena plantaginis</name>
    <dbReference type="NCBI Taxonomy" id="874455"/>
    <lineage>
        <taxon>Eukaryota</taxon>
        <taxon>Metazoa</taxon>
        <taxon>Ecdysozoa</taxon>
        <taxon>Arthropoda</taxon>
        <taxon>Hexapoda</taxon>
        <taxon>Insecta</taxon>
        <taxon>Pterygota</taxon>
        <taxon>Neoptera</taxon>
        <taxon>Endopterygota</taxon>
        <taxon>Lepidoptera</taxon>
        <taxon>Glossata</taxon>
        <taxon>Ditrysia</taxon>
        <taxon>Noctuoidea</taxon>
        <taxon>Erebidae</taxon>
        <taxon>Arctiinae</taxon>
        <taxon>Arctia</taxon>
    </lineage>
</organism>
<evidence type="ECO:0000313" key="5">
    <source>
        <dbReference type="EMBL" id="CAB3235587.1"/>
    </source>
</evidence>
<dbReference type="InterPro" id="IPR051247">
    <property type="entry name" value="RLC_Component"/>
</dbReference>
<dbReference type="GO" id="GO:0003725">
    <property type="term" value="F:double-stranded RNA binding"/>
    <property type="evidence" value="ECO:0007669"/>
    <property type="project" value="TreeGrafter"/>
</dbReference>
<dbReference type="Proteomes" id="UP000494256">
    <property type="component" value="Unassembled WGS sequence"/>
</dbReference>
<dbReference type="AlphaFoldDB" id="A0A8S0YSN1"/>
<dbReference type="GO" id="GO:0070920">
    <property type="term" value="P:regulation of regulatory ncRNA processing"/>
    <property type="evidence" value="ECO:0007669"/>
    <property type="project" value="TreeGrafter"/>
</dbReference>
<comment type="caution">
    <text evidence="4">The sequence shown here is derived from an EMBL/GenBank/DDBJ whole genome shotgun (WGS) entry which is preliminary data.</text>
</comment>
<dbReference type="PANTHER" id="PTHR46205">
    <property type="entry name" value="LOQUACIOUS, ISOFORM B"/>
    <property type="match status" value="1"/>
</dbReference>
<dbReference type="GO" id="GO:0035197">
    <property type="term" value="F:siRNA binding"/>
    <property type="evidence" value="ECO:0007669"/>
    <property type="project" value="TreeGrafter"/>
</dbReference>
<keyword evidence="6" id="KW-1185">Reference proteome</keyword>
<evidence type="ECO:0000313" key="7">
    <source>
        <dbReference type="Proteomes" id="UP000494256"/>
    </source>
</evidence>
<evidence type="ECO:0000313" key="6">
    <source>
        <dbReference type="Proteomes" id="UP000494106"/>
    </source>
</evidence>
<dbReference type="OrthoDB" id="5961559at2759"/>
<reference evidence="6 7" key="1">
    <citation type="submission" date="2020-04" db="EMBL/GenBank/DDBJ databases">
        <authorList>
            <person name="Wallbank WR R."/>
            <person name="Pardo Diaz C."/>
            <person name="Kozak K."/>
            <person name="Martin S."/>
            <person name="Jiggins C."/>
            <person name="Moest M."/>
            <person name="Warren A I."/>
            <person name="Byers J.R.P. K."/>
            <person name="Montejo-Kovacevich G."/>
            <person name="Yen C E."/>
        </authorList>
    </citation>
    <scope>NUCLEOTIDE SEQUENCE [LARGE SCALE GENOMIC DNA]</scope>
</reference>
<dbReference type="Proteomes" id="UP000494106">
    <property type="component" value="Unassembled WGS sequence"/>
</dbReference>
<name>A0A8S0YSN1_ARCPL</name>
<dbReference type="GO" id="GO:0005634">
    <property type="term" value="C:nucleus"/>
    <property type="evidence" value="ECO:0007669"/>
    <property type="project" value="TreeGrafter"/>
</dbReference>
<evidence type="ECO:0000256" key="1">
    <source>
        <dbReference type="ARBA" id="ARBA00022884"/>
    </source>
</evidence>
<proteinExistence type="predicted"/>
<dbReference type="Pfam" id="PF00035">
    <property type="entry name" value="dsrm"/>
    <property type="match status" value="2"/>
</dbReference>
<dbReference type="InterPro" id="IPR014720">
    <property type="entry name" value="dsRBD_dom"/>
</dbReference>
<dbReference type="PROSITE" id="PS50137">
    <property type="entry name" value="DS_RBD"/>
    <property type="match status" value="2"/>
</dbReference>
<evidence type="ECO:0000259" key="3">
    <source>
        <dbReference type="PROSITE" id="PS50137"/>
    </source>
</evidence>
<dbReference type="PANTHER" id="PTHR46205:SF3">
    <property type="entry name" value="LOQUACIOUS, ISOFORM B"/>
    <property type="match status" value="1"/>
</dbReference>
<feature type="domain" description="DRBM" evidence="3">
    <location>
        <begin position="93"/>
        <end position="161"/>
    </location>
</feature>
<dbReference type="EMBL" id="CADEBC010000070">
    <property type="protein sequence ID" value="CAB3221777.1"/>
    <property type="molecule type" value="Genomic_DNA"/>
</dbReference>
<keyword evidence="1 2" id="KW-0694">RNA-binding</keyword>
<dbReference type="GO" id="GO:0005737">
    <property type="term" value="C:cytoplasm"/>
    <property type="evidence" value="ECO:0007669"/>
    <property type="project" value="TreeGrafter"/>
</dbReference>
<dbReference type="EMBL" id="CADEBD010000300">
    <property type="protein sequence ID" value="CAB3235587.1"/>
    <property type="molecule type" value="Genomic_DNA"/>
</dbReference>
<evidence type="ECO:0000313" key="4">
    <source>
        <dbReference type="EMBL" id="CAB3221777.1"/>
    </source>
</evidence>
<dbReference type="Gene3D" id="3.30.160.20">
    <property type="match status" value="2"/>
</dbReference>
<evidence type="ECO:0000256" key="2">
    <source>
        <dbReference type="PROSITE-ProRule" id="PRU00266"/>
    </source>
</evidence>
<sequence length="311" mass="34017">MMIKMGNMPEYECVSQSGPQHQALFEYRCLACGEVVTAAARSKKEAKQEVARVMLHRLASKGHSVPAPFGLAVPATSFHEAGVTVGSPADTRSYVALLKELCEEYHLAGVQYELVGDTGPPHLRHFTMRARLGQHERLATSTTKKAARQLAAEKLYTYLRENLARVTKDFNEDEALARAHDKAMERYQDPCDEYPRRPDLGQKIADYHLGLASRLDPETKEAAVALLERERAREPHSPERIVAALSEALHLELSYGELARATGAELAVLQLAGTAPDLAFAGDDRAAAAAEALDYVHYALAHDVAPPALGP</sequence>
<dbReference type="CDD" id="cd10845">
    <property type="entry name" value="DSRM_RNAse_III_family"/>
    <property type="match status" value="1"/>
</dbReference>
<dbReference type="GO" id="GO:0016442">
    <property type="term" value="C:RISC complex"/>
    <property type="evidence" value="ECO:0007669"/>
    <property type="project" value="TreeGrafter"/>
</dbReference>
<dbReference type="GO" id="GO:0030422">
    <property type="term" value="P:siRNA processing"/>
    <property type="evidence" value="ECO:0007669"/>
    <property type="project" value="TreeGrafter"/>
</dbReference>